<dbReference type="SUPFAM" id="SSF63380">
    <property type="entry name" value="Riboflavin synthase domain-like"/>
    <property type="match status" value="1"/>
</dbReference>
<dbReference type="InterPro" id="IPR001433">
    <property type="entry name" value="OxRdtase_FAD/NAD-bd"/>
</dbReference>
<dbReference type="RefSeq" id="WP_176953269.1">
    <property type="nucleotide sequence ID" value="NZ_FNGF01000002.1"/>
</dbReference>
<dbReference type="GO" id="GO:0046872">
    <property type="term" value="F:metal ion binding"/>
    <property type="evidence" value="ECO:0007669"/>
    <property type="project" value="UniProtKB-KW"/>
</dbReference>
<dbReference type="InterPro" id="IPR039261">
    <property type="entry name" value="FNR_nucleotide-bd"/>
</dbReference>
<evidence type="ECO:0000256" key="7">
    <source>
        <dbReference type="ARBA" id="ARBA00023004"/>
    </source>
</evidence>
<sequence>MPQPTAQNDQTRASRSPHPIGRRLVAGLLAVHTAAWVLSAPAAADGRSDLLRQLAGEYLGATAVVLFATATLLSTRARWLEPWFGGLDKMYRAHRETATLGFALLAAHAATTPWRLTSPGGVPSGLLAFAGITVMVALALGPRLPVLRRVITIGYGRWRILHRFVGIFLIMALAHMLLVDAVVHAMPVPFAITMAAFVTGIGAFLYSLLLARLVRPRRAYTVTAVRRLNDATVEIGLALRRGRPLEFHSGQFVFASFRRRGLREPHPFTVSSAAHDPHLRLTVKAAGDFTRRLPDRLGPGVKAVVEGAYGMMDYRRGGPDQVWVAGGIGVTPFLSWCRDLTEDPGHRIDFFYTVRDRADALFWDEIVAVARRHPRLRPHLHVSSEAGSLTVPRIVARARVDPASTEVYLCGPVPMIRALERGFRDAGAPAARIHFEEFGFR</sequence>
<evidence type="ECO:0000256" key="6">
    <source>
        <dbReference type="ARBA" id="ARBA00023002"/>
    </source>
</evidence>
<evidence type="ECO:0000313" key="11">
    <source>
        <dbReference type="EMBL" id="SDK93924.1"/>
    </source>
</evidence>
<dbReference type="Pfam" id="PF08022">
    <property type="entry name" value="FAD_binding_8"/>
    <property type="match status" value="1"/>
</dbReference>
<comment type="cofactor">
    <cofactor evidence="1">
        <name>FAD</name>
        <dbReference type="ChEBI" id="CHEBI:57692"/>
    </cofactor>
</comment>
<dbReference type="GO" id="GO:0016491">
    <property type="term" value="F:oxidoreductase activity"/>
    <property type="evidence" value="ECO:0007669"/>
    <property type="project" value="UniProtKB-KW"/>
</dbReference>
<evidence type="ECO:0000259" key="10">
    <source>
        <dbReference type="PROSITE" id="PS51384"/>
    </source>
</evidence>
<dbReference type="AlphaFoldDB" id="A0A1G9FZV0"/>
<dbReference type="CDD" id="cd06198">
    <property type="entry name" value="FNR_like_3"/>
    <property type="match status" value="1"/>
</dbReference>
<evidence type="ECO:0000256" key="2">
    <source>
        <dbReference type="ARBA" id="ARBA00022630"/>
    </source>
</evidence>
<keyword evidence="3" id="KW-0001">2Fe-2S</keyword>
<keyword evidence="2" id="KW-0285">Flavoprotein</keyword>
<feature type="transmembrane region" description="Helical" evidence="9">
    <location>
        <begin position="190"/>
        <end position="211"/>
    </location>
</feature>
<keyword evidence="9" id="KW-0472">Membrane</keyword>
<protein>
    <submittedName>
        <fullName evidence="11">Predicted ferric reductase</fullName>
    </submittedName>
</protein>
<reference evidence="12" key="1">
    <citation type="submission" date="2016-10" db="EMBL/GenBank/DDBJ databases">
        <authorList>
            <person name="Varghese N."/>
            <person name="Submissions S."/>
        </authorList>
    </citation>
    <scope>NUCLEOTIDE SEQUENCE [LARGE SCALE GENOMIC DNA]</scope>
    <source>
        <strain evidence="12">CGMCC 4.3147</strain>
    </source>
</reference>
<evidence type="ECO:0000256" key="8">
    <source>
        <dbReference type="ARBA" id="ARBA00023014"/>
    </source>
</evidence>
<keyword evidence="4" id="KW-0479">Metal-binding</keyword>
<feature type="transmembrane region" description="Helical" evidence="9">
    <location>
        <begin position="20"/>
        <end position="38"/>
    </location>
</feature>
<dbReference type="GO" id="GO:0050660">
    <property type="term" value="F:flavin adenine dinucleotide binding"/>
    <property type="evidence" value="ECO:0007669"/>
    <property type="project" value="TreeGrafter"/>
</dbReference>
<organism evidence="11 12">
    <name type="scientific">Glycomyces sambucus</name>
    <dbReference type="NCBI Taxonomy" id="380244"/>
    <lineage>
        <taxon>Bacteria</taxon>
        <taxon>Bacillati</taxon>
        <taxon>Actinomycetota</taxon>
        <taxon>Actinomycetes</taxon>
        <taxon>Glycomycetales</taxon>
        <taxon>Glycomycetaceae</taxon>
        <taxon>Glycomyces</taxon>
    </lineage>
</organism>
<name>A0A1G9FZV0_9ACTN</name>
<evidence type="ECO:0000256" key="3">
    <source>
        <dbReference type="ARBA" id="ARBA00022714"/>
    </source>
</evidence>
<feature type="transmembrane region" description="Helical" evidence="9">
    <location>
        <begin position="58"/>
        <end position="77"/>
    </location>
</feature>
<dbReference type="PRINTS" id="PR00410">
    <property type="entry name" value="PHEHYDRXLASE"/>
</dbReference>
<keyword evidence="12" id="KW-1185">Reference proteome</keyword>
<keyword evidence="9" id="KW-1133">Transmembrane helix</keyword>
<dbReference type="Gene3D" id="2.40.30.10">
    <property type="entry name" value="Translation factors"/>
    <property type="match status" value="1"/>
</dbReference>
<dbReference type="SUPFAM" id="SSF52343">
    <property type="entry name" value="Ferredoxin reductase-like, C-terminal NADP-linked domain"/>
    <property type="match status" value="1"/>
</dbReference>
<dbReference type="PROSITE" id="PS51384">
    <property type="entry name" value="FAD_FR"/>
    <property type="match status" value="1"/>
</dbReference>
<dbReference type="InterPro" id="IPR017927">
    <property type="entry name" value="FAD-bd_FR_type"/>
</dbReference>
<feature type="transmembrane region" description="Helical" evidence="9">
    <location>
        <begin position="98"/>
        <end position="116"/>
    </location>
</feature>
<evidence type="ECO:0000313" key="12">
    <source>
        <dbReference type="Proteomes" id="UP000198662"/>
    </source>
</evidence>
<dbReference type="GO" id="GO:0051537">
    <property type="term" value="F:2 iron, 2 sulfur cluster binding"/>
    <property type="evidence" value="ECO:0007669"/>
    <property type="project" value="UniProtKB-KW"/>
</dbReference>
<keyword evidence="6" id="KW-0560">Oxidoreductase</keyword>
<keyword evidence="8" id="KW-0411">Iron-sulfur</keyword>
<dbReference type="PANTHER" id="PTHR47354">
    <property type="entry name" value="NADH OXIDOREDUCTASE HCR"/>
    <property type="match status" value="1"/>
</dbReference>
<gene>
    <name evidence="11" type="ORF">SAMN05216298_2130</name>
</gene>
<evidence type="ECO:0000256" key="9">
    <source>
        <dbReference type="SAM" id="Phobius"/>
    </source>
</evidence>
<dbReference type="PANTHER" id="PTHR47354:SF8">
    <property type="entry name" value="1,2-PHENYLACETYL-COA EPOXIDASE, SUBUNIT E"/>
    <property type="match status" value="1"/>
</dbReference>
<keyword evidence="5" id="KW-0274">FAD</keyword>
<evidence type="ECO:0000256" key="4">
    <source>
        <dbReference type="ARBA" id="ARBA00022723"/>
    </source>
</evidence>
<dbReference type="Pfam" id="PF00175">
    <property type="entry name" value="NAD_binding_1"/>
    <property type="match status" value="1"/>
</dbReference>
<evidence type="ECO:0000256" key="1">
    <source>
        <dbReference type="ARBA" id="ARBA00001974"/>
    </source>
</evidence>
<dbReference type="Proteomes" id="UP000198662">
    <property type="component" value="Unassembled WGS sequence"/>
</dbReference>
<proteinExistence type="predicted"/>
<dbReference type="InterPro" id="IPR013112">
    <property type="entry name" value="FAD-bd_8"/>
</dbReference>
<accession>A0A1G9FZV0</accession>
<dbReference type="EMBL" id="FNGF01000002">
    <property type="protein sequence ID" value="SDK93924.1"/>
    <property type="molecule type" value="Genomic_DNA"/>
</dbReference>
<feature type="transmembrane region" description="Helical" evidence="9">
    <location>
        <begin position="122"/>
        <end position="140"/>
    </location>
</feature>
<keyword evidence="7" id="KW-0408">Iron</keyword>
<dbReference type="InterPro" id="IPR050415">
    <property type="entry name" value="MRET"/>
</dbReference>
<dbReference type="STRING" id="380244.SAMN05216298_2130"/>
<keyword evidence="9" id="KW-0812">Transmembrane</keyword>
<feature type="transmembrane region" description="Helical" evidence="9">
    <location>
        <begin position="160"/>
        <end position="178"/>
    </location>
</feature>
<dbReference type="InterPro" id="IPR017938">
    <property type="entry name" value="Riboflavin_synthase-like_b-brl"/>
</dbReference>
<evidence type="ECO:0000256" key="5">
    <source>
        <dbReference type="ARBA" id="ARBA00022827"/>
    </source>
</evidence>
<feature type="domain" description="FAD-binding FR-type" evidence="10">
    <location>
        <begin position="215"/>
        <end position="315"/>
    </location>
</feature>
<dbReference type="Gene3D" id="3.40.50.80">
    <property type="entry name" value="Nucleotide-binding domain of ferredoxin-NADP reductase (FNR) module"/>
    <property type="match status" value="1"/>
</dbReference>